<dbReference type="PROSITE" id="PS00108">
    <property type="entry name" value="PROTEIN_KINASE_ST"/>
    <property type="match status" value="1"/>
</dbReference>
<dbReference type="SMART" id="SM00220">
    <property type="entry name" value="S_TKc"/>
    <property type="match status" value="1"/>
</dbReference>
<dbReference type="InterPro" id="IPR051681">
    <property type="entry name" value="Ser/Thr_Kinases-Pseudokinases"/>
</dbReference>
<proteinExistence type="predicted"/>
<dbReference type="InterPro" id="IPR011009">
    <property type="entry name" value="Kinase-like_dom_sf"/>
</dbReference>
<keyword evidence="1" id="KW-0175">Coiled coil</keyword>
<dbReference type="PRINTS" id="PR00109">
    <property type="entry name" value="TYRKINASE"/>
</dbReference>
<dbReference type="Pfam" id="PF07714">
    <property type="entry name" value="PK_Tyr_Ser-Thr"/>
    <property type="match status" value="1"/>
</dbReference>
<dbReference type="GO" id="GO:0005524">
    <property type="term" value="F:ATP binding"/>
    <property type="evidence" value="ECO:0007669"/>
    <property type="project" value="InterPro"/>
</dbReference>
<feature type="region of interest" description="Disordered" evidence="2">
    <location>
        <begin position="850"/>
        <end position="898"/>
    </location>
</feature>
<evidence type="ECO:0000259" key="3">
    <source>
        <dbReference type="PROSITE" id="PS50011"/>
    </source>
</evidence>
<dbReference type="PANTHER" id="PTHR44329:SF304">
    <property type="entry name" value="MITOGEN-ACTIVATED PROTEIN KINASE KINASE KINASE 13-LIKE ISOFORM X1"/>
    <property type="match status" value="1"/>
</dbReference>
<feature type="region of interest" description="Disordered" evidence="2">
    <location>
        <begin position="564"/>
        <end position="632"/>
    </location>
</feature>
<dbReference type="PANTHER" id="PTHR44329">
    <property type="entry name" value="SERINE/THREONINE-PROTEIN KINASE TNNI3K-RELATED"/>
    <property type="match status" value="1"/>
</dbReference>
<feature type="domain" description="Protein kinase" evidence="3">
    <location>
        <begin position="183"/>
        <end position="429"/>
    </location>
</feature>
<dbReference type="EMBL" id="CAJNOL010000442">
    <property type="protein sequence ID" value="CAF1066478.1"/>
    <property type="molecule type" value="Genomic_DNA"/>
</dbReference>
<reference evidence="4" key="1">
    <citation type="submission" date="2021-02" db="EMBL/GenBank/DDBJ databases">
        <authorList>
            <person name="Nowell W R."/>
        </authorList>
    </citation>
    <scope>NUCLEOTIDE SEQUENCE</scope>
</reference>
<gene>
    <name evidence="4" type="ORF">JXQ802_LOCUS17449</name>
</gene>
<keyword evidence="5" id="KW-1185">Reference proteome</keyword>
<comment type="caution">
    <text evidence="4">The sequence shown here is derived from an EMBL/GenBank/DDBJ whole genome shotgun (WGS) entry which is preliminary data.</text>
</comment>
<evidence type="ECO:0000256" key="1">
    <source>
        <dbReference type="SAM" id="Coils"/>
    </source>
</evidence>
<dbReference type="Gene3D" id="3.30.200.20">
    <property type="entry name" value="Phosphorylase Kinase, domain 1"/>
    <property type="match status" value="1"/>
</dbReference>
<feature type="compositionally biased region" description="Polar residues" evidence="2">
    <location>
        <begin position="887"/>
        <end position="898"/>
    </location>
</feature>
<feature type="compositionally biased region" description="Low complexity" evidence="2">
    <location>
        <begin position="583"/>
        <end position="608"/>
    </location>
</feature>
<dbReference type="Gene3D" id="1.10.510.10">
    <property type="entry name" value="Transferase(Phosphotransferase) domain 1"/>
    <property type="match status" value="1"/>
</dbReference>
<feature type="compositionally biased region" description="Polar residues" evidence="2">
    <location>
        <begin position="754"/>
        <end position="777"/>
    </location>
</feature>
<dbReference type="SUPFAM" id="SSF56112">
    <property type="entry name" value="Protein kinase-like (PK-like)"/>
    <property type="match status" value="1"/>
</dbReference>
<dbReference type="AlphaFoldDB" id="A0A814LL05"/>
<dbReference type="Proteomes" id="UP000663870">
    <property type="component" value="Unassembled WGS sequence"/>
</dbReference>
<organism evidence="4 5">
    <name type="scientific">Rotaria sordida</name>
    <dbReference type="NCBI Taxonomy" id="392033"/>
    <lineage>
        <taxon>Eukaryota</taxon>
        <taxon>Metazoa</taxon>
        <taxon>Spiralia</taxon>
        <taxon>Gnathifera</taxon>
        <taxon>Rotifera</taxon>
        <taxon>Eurotatoria</taxon>
        <taxon>Bdelloidea</taxon>
        <taxon>Philodinida</taxon>
        <taxon>Philodinidae</taxon>
        <taxon>Rotaria</taxon>
    </lineage>
</organism>
<dbReference type="InterPro" id="IPR000719">
    <property type="entry name" value="Prot_kinase_dom"/>
</dbReference>
<evidence type="ECO:0000256" key="2">
    <source>
        <dbReference type="SAM" id="MobiDB-lite"/>
    </source>
</evidence>
<feature type="region of interest" description="Disordered" evidence="2">
    <location>
        <begin position="750"/>
        <end position="778"/>
    </location>
</feature>
<dbReference type="InterPro" id="IPR008271">
    <property type="entry name" value="Ser/Thr_kinase_AS"/>
</dbReference>
<feature type="coiled-coil region" evidence="1">
    <location>
        <begin position="429"/>
        <end position="456"/>
    </location>
</feature>
<sequence>MSPAPDVNPETAILSSTSNTTVLNAISSSEQLNQNSITEQIMDPDSLTINSIESRNSSKEDDIPRLVEDDIPQLTICSAPSTPTGEHDPPVIFRKSSILAFPITTSSNIYTLPQDDVRYEGVRNNINRNSGDSNSCLDKFFGCFKPFLSAMNKFSGNIKSNKETTSILIKSNDDWEIPIENIVNNLKLIGVGIEGSVFHGKLNGQDIACKRVKSKEDTNIKYLKKLNHINVIKFRGISISPSSYYIIMEYCANGSLYDVLKQYREIDSCTKATQVLDWSKQISNGVDYLHSNKIVHRDLKSPNILFFDRNTLKISDFGTSKQLVNRRSQIMSFNGTSAWMAPEVIKKEPCSEKIDVWSFGIILWEMITCAVPYNNIDAAAVIWGVAKGSLNLPIPSSIPEGFKSLMTMCWKQQPSNRPTFQQIITYLDIKKSEIILFEQEQEYEELTRLCSREINENLTKYSTIDISSIIQLTNEQLIEKRKEEFEYIADIRKCYEIRIQQINKLYIELKTLMIELEQREQIIKQKEYLLNIKGKKRTIYTISKARQKSLEIFKAATRNFNDPINLLSQKKRHMKKENKESSNSKLHNTSKQSTNTLTLLSSSTVTNTKIQNRRKKGSDHNRNNSEENATSLTVSNLSAIEVQEKKRSSINTTNDKFDSSSKIISTTRINSPLPSISAIIDSKSNENNCELNPKNLKVNFKTTINELNFPLNKQQSSTDLPILSGKEYYNQTHYHTFPRQRRRRYININNNNNKTKCSSSITSPSTKFHTSNDQHSSQIDDHCRINDLRKHSRYVKFHLSPPSIINDRKIIKNISYTSSEEDEVEDNHSDNYILDDEKHRAKYNHSFGNFSSESEIYGEKNNHSSSKNDGGFSDEGGQISDDRPMSRESTFNSELEHE</sequence>
<protein>
    <recommendedName>
        <fullName evidence="3">Protein kinase domain-containing protein</fullName>
    </recommendedName>
</protein>
<evidence type="ECO:0000313" key="5">
    <source>
        <dbReference type="Proteomes" id="UP000663870"/>
    </source>
</evidence>
<accession>A0A814LL05</accession>
<dbReference type="GO" id="GO:0005737">
    <property type="term" value="C:cytoplasm"/>
    <property type="evidence" value="ECO:0007669"/>
    <property type="project" value="TreeGrafter"/>
</dbReference>
<evidence type="ECO:0000313" key="4">
    <source>
        <dbReference type="EMBL" id="CAF1066478.1"/>
    </source>
</evidence>
<name>A0A814LL05_9BILA</name>
<dbReference type="PROSITE" id="PS50011">
    <property type="entry name" value="PROTEIN_KINASE_DOM"/>
    <property type="match status" value="1"/>
</dbReference>
<dbReference type="GO" id="GO:0004674">
    <property type="term" value="F:protein serine/threonine kinase activity"/>
    <property type="evidence" value="ECO:0007669"/>
    <property type="project" value="TreeGrafter"/>
</dbReference>
<dbReference type="InterPro" id="IPR001245">
    <property type="entry name" value="Ser-Thr/Tyr_kinase_cat_dom"/>
</dbReference>